<dbReference type="SMART" id="SM00408">
    <property type="entry name" value="IGc2"/>
    <property type="match status" value="1"/>
</dbReference>
<dbReference type="Ensembl" id="ENSCVAT00000008972.1">
    <property type="protein sequence ID" value="ENSCVAP00000022565.1"/>
    <property type="gene ID" value="ENSCVAG00000005365.1"/>
</dbReference>
<dbReference type="PANTHER" id="PTHR11481:SF64">
    <property type="entry name" value="FC RECEPTOR-LIKE PROTEIN 4"/>
    <property type="match status" value="1"/>
</dbReference>
<dbReference type="InterPro" id="IPR036179">
    <property type="entry name" value="Ig-like_dom_sf"/>
</dbReference>
<dbReference type="Pfam" id="PF13927">
    <property type="entry name" value="Ig_3"/>
    <property type="match status" value="1"/>
</dbReference>
<dbReference type="InterPro" id="IPR050488">
    <property type="entry name" value="Ig_Fc_receptor"/>
</dbReference>
<sequence>LIFVVSQDLFSFGGETVTLRCEIHGGGGAQWTYEWIPSNSNSATSSEYRITAADSRNYRCRGRTGGYITTEWGLLQITVLILSLGKTLFPADKPQPVLSVSPSDKPPPVLSVSPSWLSPGASVTLSCGGLEHPSAGWRFFWYKVVPAKSSSSYSLELLTGGTNWTEQNSYLINGQNHTAGYVYAHPAASLSVTPDRVQHFIYQSVTLSCQGNNTEWRLRSFRETGGLPHIHCSSWGIMSGFSYTITPDWSHSGVYWCESGSADFSNAVNITVQGSIILVSPALPVTEGDPVTLSCRDKEQKLLSNVFFYHNNKLIHNDSREELKISAVSKSDEGFYKCEHSGKESPQSWMAVRVDSLKLCFQGKFKSPDFLVTYTARCGRGRTFSIKDGKR</sequence>
<accession>A0A3Q2GC67</accession>
<dbReference type="GeneTree" id="ENSGT00940000163711"/>
<evidence type="ECO:0000259" key="3">
    <source>
        <dbReference type="PROSITE" id="PS50835"/>
    </source>
</evidence>
<dbReference type="GO" id="GO:0007166">
    <property type="term" value="P:cell surface receptor signaling pathway"/>
    <property type="evidence" value="ECO:0007669"/>
    <property type="project" value="TreeGrafter"/>
</dbReference>
<dbReference type="SMART" id="SM00409">
    <property type="entry name" value="IG"/>
    <property type="match status" value="3"/>
</dbReference>
<dbReference type="Proteomes" id="UP000265020">
    <property type="component" value="Unassembled WGS sequence"/>
</dbReference>
<dbReference type="InterPro" id="IPR007110">
    <property type="entry name" value="Ig-like_dom"/>
</dbReference>
<dbReference type="GO" id="GO:0006955">
    <property type="term" value="P:immune response"/>
    <property type="evidence" value="ECO:0007669"/>
    <property type="project" value="TreeGrafter"/>
</dbReference>
<evidence type="ECO:0000256" key="2">
    <source>
        <dbReference type="ARBA" id="ARBA00023157"/>
    </source>
</evidence>
<dbReference type="Gene3D" id="2.60.40.10">
    <property type="entry name" value="Immunoglobulins"/>
    <property type="match status" value="4"/>
</dbReference>
<dbReference type="InterPro" id="IPR013783">
    <property type="entry name" value="Ig-like_fold"/>
</dbReference>
<evidence type="ECO:0000313" key="5">
    <source>
        <dbReference type="Proteomes" id="UP000265020"/>
    </source>
</evidence>
<proteinExistence type="predicted"/>
<dbReference type="GO" id="GO:0004888">
    <property type="term" value="F:transmembrane signaling receptor activity"/>
    <property type="evidence" value="ECO:0007669"/>
    <property type="project" value="TreeGrafter"/>
</dbReference>
<keyword evidence="5" id="KW-1185">Reference proteome</keyword>
<reference evidence="4" key="2">
    <citation type="submission" date="2025-09" db="UniProtKB">
        <authorList>
            <consortium name="Ensembl"/>
        </authorList>
    </citation>
    <scope>IDENTIFICATION</scope>
</reference>
<feature type="domain" description="Ig-like" evidence="3">
    <location>
        <begin position="274"/>
        <end position="338"/>
    </location>
</feature>
<dbReference type="PROSITE" id="PS50835">
    <property type="entry name" value="IG_LIKE"/>
    <property type="match status" value="2"/>
</dbReference>
<dbReference type="PANTHER" id="PTHR11481">
    <property type="entry name" value="IMMUNOGLOBULIN FC RECEPTOR"/>
    <property type="match status" value="1"/>
</dbReference>
<dbReference type="SUPFAM" id="SSF48726">
    <property type="entry name" value="Immunoglobulin"/>
    <property type="match status" value="4"/>
</dbReference>
<dbReference type="InterPro" id="IPR003599">
    <property type="entry name" value="Ig_sub"/>
</dbReference>
<reference evidence="4" key="1">
    <citation type="submission" date="2025-08" db="UniProtKB">
        <authorList>
            <consortium name="Ensembl"/>
        </authorList>
    </citation>
    <scope>IDENTIFICATION</scope>
</reference>
<dbReference type="OMA" id="YCRWLIQ"/>
<evidence type="ECO:0000313" key="4">
    <source>
        <dbReference type="Ensembl" id="ENSCVAP00000022565.1"/>
    </source>
</evidence>
<protein>
    <recommendedName>
        <fullName evidence="3">Ig-like domain-containing protein</fullName>
    </recommendedName>
</protein>
<dbReference type="AlphaFoldDB" id="A0A3Q2GC67"/>
<name>A0A3Q2GC67_CYPVA</name>
<keyword evidence="1" id="KW-0732">Signal</keyword>
<dbReference type="STRING" id="28743.ENSCVAP00000022565"/>
<evidence type="ECO:0000256" key="1">
    <source>
        <dbReference type="ARBA" id="ARBA00022729"/>
    </source>
</evidence>
<dbReference type="InterPro" id="IPR003598">
    <property type="entry name" value="Ig_sub2"/>
</dbReference>
<feature type="domain" description="Ig-like" evidence="3">
    <location>
        <begin position="14"/>
        <end position="61"/>
    </location>
</feature>
<keyword evidence="2" id="KW-1015">Disulfide bond</keyword>
<dbReference type="GO" id="GO:0009897">
    <property type="term" value="C:external side of plasma membrane"/>
    <property type="evidence" value="ECO:0007669"/>
    <property type="project" value="TreeGrafter"/>
</dbReference>
<organism evidence="4 5">
    <name type="scientific">Cyprinodon variegatus</name>
    <name type="common">Sheepshead minnow</name>
    <dbReference type="NCBI Taxonomy" id="28743"/>
    <lineage>
        <taxon>Eukaryota</taxon>
        <taxon>Metazoa</taxon>
        <taxon>Chordata</taxon>
        <taxon>Craniata</taxon>
        <taxon>Vertebrata</taxon>
        <taxon>Euteleostomi</taxon>
        <taxon>Actinopterygii</taxon>
        <taxon>Neopterygii</taxon>
        <taxon>Teleostei</taxon>
        <taxon>Neoteleostei</taxon>
        <taxon>Acanthomorphata</taxon>
        <taxon>Ovalentaria</taxon>
        <taxon>Atherinomorphae</taxon>
        <taxon>Cyprinodontiformes</taxon>
        <taxon>Cyprinodontidae</taxon>
        <taxon>Cyprinodon</taxon>
    </lineage>
</organism>